<dbReference type="Gene3D" id="3.30.700.10">
    <property type="entry name" value="Glycoprotein, Type 4 Pilin"/>
    <property type="match status" value="1"/>
</dbReference>
<keyword evidence="1" id="KW-0812">Transmembrane</keyword>
<dbReference type="PROSITE" id="PS00409">
    <property type="entry name" value="PROKAR_NTER_METHYL"/>
    <property type="match status" value="1"/>
</dbReference>
<comment type="caution">
    <text evidence="2">The sequence shown here is derived from an EMBL/GenBank/DDBJ whole genome shotgun (WGS) entry which is preliminary data.</text>
</comment>
<gene>
    <name evidence="2" type="ORF">ACFSJ3_03215</name>
</gene>
<dbReference type="NCBIfam" id="TIGR02532">
    <property type="entry name" value="IV_pilin_GFxxxE"/>
    <property type="match status" value="1"/>
</dbReference>
<proteinExistence type="predicted"/>
<evidence type="ECO:0000313" key="3">
    <source>
        <dbReference type="Proteomes" id="UP001597380"/>
    </source>
</evidence>
<dbReference type="Proteomes" id="UP001597380">
    <property type="component" value="Unassembled WGS sequence"/>
</dbReference>
<evidence type="ECO:0000313" key="2">
    <source>
        <dbReference type="EMBL" id="MFD2094978.1"/>
    </source>
</evidence>
<dbReference type="SUPFAM" id="SSF54523">
    <property type="entry name" value="Pili subunits"/>
    <property type="match status" value="1"/>
</dbReference>
<feature type="transmembrane region" description="Helical" evidence="1">
    <location>
        <begin position="20"/>
        <end position="39"/>
    </location>
</feature>
<organism evidence="2 3">
    <name type="scientific">Corallincola platygyrae</name>
    <dbReference type="NCBI Taxonomy" id="1193278"/>
    <lineage>
        <taxon>Bacteria</taxon>
        <taxon>Pseudomonadati</taxon>
        <taxon>Pseudomonadota</taxon>
        <taxon>Gammaproteobacteria</taxon>
        <taxon>Alteromonadales</taxon>
        <taxon>Psychromonadaceae</taxon>
        <taxon>Corallincola</taxon>
    </lineage>
</organism>
<evidence type="ECO:0000256" key="1">
    <source>
        <dbReference type="SAM" id="Phobius"/>
    </source>
</evidence>
<dbReference type="Pfam" id="PF07963">
    <property type="entry name" value="N_methyl"/>
    <property type="match status" value="1"/>
</dbReference>
<dbReference type="RefSeq" id="WP_345338007.1">
    <property type="nucleotide sequence ID" value="NZ_BAABLI010000004.1"/>
</dbReference>
<reference evidence="3" key="1">
    <citation type="journal article" date="2019" name="Int. J. Syst. Evol. Microbiol.">
        <title>The Global Catalogue of Microorganisms (GCM) 10K type strain sequencing project: providing services to taxonomists for standard genome sequencing and annotation.</title>
        <authorList>
            <consortium name="The Broad Institute Genomics Platform"/>
            <consortium name="The Broad Institute Genome Sequencing Center for Infectious Disease"/>
            <person name="Wu L."/>
            <person name="Ma J."/>
        </authorList>
    </citation>
    <scope>NUCLEOTIDE SEQUENCE [LARGE SCALE GENOMIC DNA]</scope>
    <source>
        <strain evidence="3">CGMCC 1.10992</strain>
    </source>
</reference>
<sequence>MKYYAVSYRSFSSGFTLIELVVVIIILGVITVVAAPKFINFATDARIETLRQVSVSTEVANDFVNFKSRMPSFSSTDASSDGRITDVDINGDGSFDLRLIWRYLDNEDLAERVDFSEQLLLMCEGRCKNGAGVNLPGAQNSYIGFDLDADNDVRNDNCYFQYTQAQSEGALPSYALITTGC</sequence>
<dbReference type="InterPro" id="IPR045584">
    <property type="entry name" value="Pilin-like"/>
</dbReference>
<keyword evidence="1" id="KW-1133">Transmembrane helix</keyword>
<dbReference type="EMBL" id="JBHUHT010000007">
    <property type="protein sequence ID" value="MFD2094978.1"/>
    <property type="molecule type" value="Genomic_DNA"/>
</dbReference>
<keyword evidence="3" id="KW-1185">Reference proteome</keyword>
<dbReference type="InterPro" id="IPR012902">
    <property type="entry name" value="N_methyl_site"/>
</dbReference>
<protein>
    <submittedName>
        <fullName evidence="2">Prepilin-type N-terminal cleavage/methylation domain-containing protein</fullName>
    </submittedName>
</protein>
<name>A0ABW4XL49_9GAMM</name>
<accession>A0ABW4XL49</accession>
<keyword evidence="1" id="KW-0472">Membrane</keyword>